<dbReference type="Pfam" id="PF14310">
    <property type="entry name" value="Fn3-like"/>
    <property type="match status" value="1"/>
</dbReference>
<dbReference type="InterPro" id="IPR001764">
    <property type="entry name" value="Glyco_hydro_3_N"/>
</dbReference>
<dbReference type="PANTHER" id="PTHR30620:SF16">
    <property type="entry name" value="LYSOSOMAL BETA GLUCOSIDASE"/>
    <property type="match status" value="1"/>
</dbReference>
<evidence type="ECO:0000256" key="2">
    <source>
        <dbReference type="ARBA" id="ARBA00005336"/>
    </source>
</evidence>
<dbReference type="GO" id="GO:0009251">
    <property type="term" value="P:glucan catabolic process"/>
    <property type="evidence" value="ECO:0007669"/>
    <property type="project" value="TreeGrafter"/>
</dbReference>
<dbReference type="Proteomes" id="UP000332933">
    <property type="component" value="Unassembled WGS sequence"/>
</dbReference>
<feature type="domain" description="Ricin B lectin" evidence="8">
    <location>
        <begin position="886"/>
        <end position="1026"/>
    </location>
</feature>
<reference evidence="10" key="2">
    <citation type="submission" date="2019-06" db="EMBL/GenBank/DDBJ databases">
        <title>Genomics analysis of Aphanomyces spp. identifies a new class of oomycete effector associated with host adaptation.</title>
        <authorList>
            <person name="Gaulin E."/>
        </authorList>
    </citation>
    <scope>NUCLEOTIDE SEQUENCE</scope>
    <source>
        <strain evidence="10">CBS 578.67</strain>
    </source>
</reference>
<dbReference type="InterPro" id="IPR017853">
    <property type="entry name" value="GH"/>
</dbReference>
<evidence type="ECO:0000256" key="1">
    <source>
        <dbReference type="ARBA" id="ARBA00000448"/>
    </source>
</evidence>
<evidence type="ECO:0000313" key="12">
    <source>
        <dbReference type="Proteomes" id="UP000332933"/>
    </source>
</evidence>
<dbReference type="InterPro" id="IPR013783">
    <property type="entry name" value="Ig-like_fold"/>
</dbReference>
<keyword evidence="6" id="KW-0326">Glycosidase</keyword>
<dbReference type="InterPro" id="IPR026891">
    <property type="entry name" value="Fn3-like"/>
</dbReference>
<accession>A0A485LAX7</accession>
<evidence type="ECO:0000256" key="3">
    <source>
        <dbReference type="ARBA" id="ARBA00012744"/>
    </source>
</evidence>
<dbReference type="GO" id="GO:0008422">
    <property type="term" value="F:beta-glucosidase activity"/>
    <property type="evidence" value="ECO:0007669"/>
    <property type="project" value="UniProtKB-EC"/>
</dbReference>
<organism evidence="11 12">
    <name type="scientific">Aphanomyces stellatus</name>
    <dbReference type="NCBI Taxonomy" id="120398"/>
    <lineage>
        <taxon>Eukaryota</taxon>
        <taxon>Sar</taxon>
        <taxon>Stramenopiles</taxon>
        <taxon>Oomycota</taxon>
        <taxon>Saprolegniomycetes</taxon>
        <taxon>Saprolegniales</taxon>
        <taxon>Verrucalvaceae</taxon>
        <taxon>Aphanomyces</taxon>
    </lineage>
</organism>
<dbReference type="InterPro" id="IPR036962">
    <property type="entry name" value="Glyco_hydro_3_N_sf"/>
</dbReference>
<name>A0A485LAX7_9STRA</name>
<feature type="chain" id="PRO_5036116412" description="beta-glucosidase" evidence="7">
    <location>
        <begin position="17"/>
        <end position="1029"/>
    </location>
</feature>
<dbReference type="EMBL" id="VJMH01006060">
    <property type="protein sequence ID" value="KAF0691574.1"/>
    <property type="molecule type" value="Genomic_DNA"/>
</dbReference>
<keyword evidence="4 7" id="KW-0732">Signal</keyword>
<dbReference type="EC" id="3.2.1.21" evidence="3"/>
<dbReference type="InterPro" id="IPR035992">
    <property type="entry name" value="Ricin_B-like_lectins"/>
</dbReference>
<keyword evidence="12" id="KW-1185">Reference proteome</keyword>
<gene>
    <name evidence="11" type="primary">Aste57867_17242</name>
    <name evidence="10" type="ORF">As57867_017183</name>
    <name evidence="11" type="ORF">ASTE57867_17242</name>
</gene>
<sequence>MKVALLSSSLVAATAATYPSQPDNNAKAWDIVNQLTSDQLLGQMNQLNVAHIQTKDAHGHIVLDAAAAMAYAHRSVGSYLNLIDCPKQPNQTVCNASQYRAFLHDLQETQQPISDIPILYGLDTIHGANYIDKAVLFPQNINAGAAFNPTLAHTYGSYAARDTKAAGIPWMFSPGVDVVRHKHWSRIYETFGEDPVVVAALAASVVQGIQSQGVAACFKHFIGYSEPTGGNDRDPAELTDYDVLNHFVPSLKAAIDAGIMTGMGTFIGINGVPMAANDKMHHGLLRHDLNFQGLMVTDWGEMYLMGPDHKVDIHQSLTLSTYDMVMVPDDLSFADAGATLLAQNQISLARLQQSVQRIIKLKLDLDLFDTPVPGVDLVDQVGDAASRATALEMAHESIVLLKNDNEVLPLDAATASVFLTGPSMDDIGYLCGGWTLAWQGMAGGSDVFPDSSTIREALGSVLTGNVDYYQGVNMDGSLHDVDIAVQFAQAHEYTIVALGEHTYAEVFGNGDPQALPDGLISYVKTLAATGTKIILVLAEGRPRLLNGLAELVAAVVWAGLPCEMGGPAIAHVLTGTINPSGKLPYTYPKTNDYVNVITPYYYRNLTQCLQNDVVLPCPTEWSFGHGLSYTTFVYSNMQTSSPALTSPSQTLTVSVTVTNTGKMTGKEVVMLFVTPPATRLTAETKLLKKFNKVELGPREATTVSFDLTADDWGYYANEIGHGLHKAADAGVYTVFFEAATDCYVNADLCRQFQYGEVRTTVDRVVVNQATNQALAAIGHTKVGTLQSDDTSRAIVWTFDVASNQIVPATDNAQCLTALAPQNWGTVRLGPCTPDNGNQRWHYDPATQQLRHLTHAGFCLDVSGPWLMTCLPPTHHDVQSQQWWLQDPTTSSSGGHLQATSNGLVLTGNLLGDAVAFHPTKDNESQSWVIDASRSMVQLADTALCLDAWLAQDGGPVHLRSCDPTSVNQKWSYNATTQQLQHNVLLINGDNHVFCLDMASPAGDHPTIWTCHDADDPFVAYQQFVYKTQE</sequence>
<dbReference type="SUPFAM" id="SSF52279">
    <property type="entry name" value="Beta-D-glucan exohydrolase, C-terminal domain"/>
    <property type="match status" value="1"/>
</dbReference>
<evidence type="ECO:0000313" key="10">
    <source>
        <dbReference type="EMBL" id="KAF0691574.1"/>
    </source>
</evidence>
<proteinExistence type="inferred from homology"/>
<evidence type="ECO:0000256" key="5">
    <source>
        <dbReference type="ARBA" id="ARBA00022801"/>
    </source>
</evidence>
<dbReference type="PRINTS" id="PR00133">
    <property type="entry name" value="GLHYDRLASE3"/>
</dbReference>
<dbReference type="SMART" id="SM00458">
    <property type="entry name" value="RICIN"/>
    <property type="match status" value="2"/>
</dbReference>
<dbReference type="PROSITE" id="PS50231">
    <property type="entry name" value="RICIN_B_LECTIN"/>
    <property type="match status" value="1"/>
</dbReference>
<dbReference type="InterPro" id="IPR036881">
    <property type="entry name" value="Glyco_hydro_3_C_sf"/>
</dbReference>
<dbReference type="Gene3D" id="3.20.20.300">
    <property type="entry name" value="Glycoside hydrolase, family 3, N-terminal domain"/>
    <property type="match status" value="1"/>
</dbReference>
<feature type="domain" description="Ricin B lectin" evidence="8">
    <location>
        <begin position="759"/>
        <end position="885"/>
    </location>
</feature>
<comment type="catalytic activity">
    <reaction evidence="1">
        <text>Hydrolysis of terminal, non-reducing beta-D-glucosyl residues with release of beta-D-glucose.</text>
        <dbReference type="EC" id="3.2.1.21"/>
    </reaction>
</comment>
<evidence type="ECO:0000256" key="7">
    <source>
        <dbReference type="SAM" id="SignalP"/>
    </source>
</evidence>
<dbReference type="Gene3D" id="2.60.40.10">
    <property type="entry name" value="Immunoglobulins"/>
    <property type="match status" value="1"/>
</dbReference>
<dbReference type="PANTHER" id="PTHR30620">
    <property type="entry name" value="PERIPLASMIC BETA-GLUCOSIDASE-RELATED"/>
    <property type="match status" value="1"/>
</dbReference>
<dbReference type="Pfam" id="PF01915">
    <property type="entry name" value="Glyco_hydro_3_C"/>
    <property type="match status" value="1"/>
</dbReference>
<reference evidence="11 12" key="1">
    <citation type="submission" date="2019-03" db="EMBL/GenBank/DDBJ databases">
        <authorList>
            <person name="Gaulin E."/>
            <person name="Dumas B."/>
        </authorList>
    </citation>
    <scope>NUCLEOTIDE SEQUENCE [LARGE SCALE GENOMIC DNA]</scope>
    <source>
        <strain evidence="11">CBS 568.67</strain>
    </source>
</reference>
<dbReference type="InterPro" id="IPR000772">
    <property type="entry name" value="Ricin_B_lectin"/>
</dbReference>
<evidence type="ECO:0000256" key="6">
    <source>
        <dbReference type="ARBA" id="ARBA00023295"/>
    </source>
</evidence>
<keyword evidence="5" id="KW-0378">Hydrolase</keyword>
<dbReference type="EMBL" id="CAADRA010006081">
    <property type="protein sequence ID" value="VFT93998.1"/>
    <property type="molecule type" value="Genomic_DNA"/>
</dbReference>
<evidence type="ECO:0000256" key="4">
    <source>
        <dbReference type="ARBA" id="ARBA00022729"/>
    </source>
</evidence>
<evidence type="ECO:0000259" key="8">
    <source>
        <dbReference type="SMART" id="SM00458"/>
    </source>
</evidence>
<dbReference type="SMART" id="SM01217">
    <property type="entry name" value="Fn3_like"/>
    <property type="match status" value="1"/>
</dbReference>
<dbReference type="SUPFAM" id="SSF51445">
    <property type="entry name" value="(Trans)glycosidases"/>
    <property type="match status" value="1"/>
</dbReference>
<dbReference type="Pfam" id="PF00652">
    <property type="entry name" value="Ricin_B_lectin"/>
    <property type="match status" value="2"/>
</dbReference>
<evidence type="ECO:0000313" key="11">
    <source>
        <dbReference type="EMBL" id="VFT93998.1"/>
    </source>
</evidence>
<dbReference type="InterPro" id="IPR002772">
    <property type="entry name" value="Glyco_hydro_3_C"/>
</dbReference>
<dbReference type="Gene3D" id="3.40.50.1700">
    <property type="entry name" value="Glycoside hydrolase family 3 C-terminal domain"/>
    <property type="match status" value="1"/>
</dbReference>
<feature type="signal peptide" evidence="7">
    <location>
        <begin position="1"/>
        <end position="16"/>
    </location>
</feature>
<dbReference type="AlphaFoldDB" id="A0A485LAX7"/>
<dbReference type="InterPro" id="IPR051915">
    <property type="entry name" value="Cellulose_Degrad_GH3"/>
</dbReference>
<protein>
    <recommendedName>
        <fullName evidence="3">beta-glucosidase</fullName>
        <ecNumber evidence="3">3.2.1.21</ecNumber>
    </recommendedName>
</protein>
<dbReference type="OrthoDB" id="62471at2759"/>
<dbReference type="SUPFAM" id="SSF50370">
    <property type="entry name" value="Ricin B-like lectins"/>
    <property type="match status" value="2"/>
</dbReference>
<dbReference type="Gene3D" id="2.80.10.50">
    <property type="match status" value="2"/>
</dbReference>
<evidence type="ECO:0000259" key="9">
    <source>
        <dbReference type="SMART" id="SM01217"/>
    </source>
</evidence>
<feature type="domain" description="Fibronectin type III-like" evidence="9">
    <location>
        <begin position="667"/>
        <end position="740"/>
    </location>
</feature>
<dbReference type="Pfam" id="PF00933">
    <property type="entry name" value="Glyco_hydro_3"/>
    <property type="match status" value="1"/>
</dbReference>
<comment type="similarity">
    <text evidence="2">Belongs to the glycosyl hydrolase 3 family.</text>
</comment>